<organism evidence="1 2">
    <name type="scientific">Oryza meyeriana var. granulata</name>
    <dbReference type="NCBI Taxonomy" id="110450"/>
    <lineage>
        <taxon>Eukaryota</taxon>
        <taxon>Viridiplantae</taxon>
        <taxon>Streptophyta</taxon>
        <taxon>Embryophyta</taxon>
        <taxon>Tracheophyta</taxon>
        <taxon>Spermatophyta</taxon>
        <taxon>Magnoliopsida</taxon>
        <taxon>Liliopsida</taxon>
        <taxon>Poales</taxon>
        <taxon>Poaceae</taxon>
        <taxon>BOP clade</taxon>
        <taxon>Oryzoideae</taxon>
        <taxon>Oryzeae</taxon>
        <taxon>Oryzinae</taxon>
        <taxon>Oryza</taxon>
        <taxon>Oryza meyeriana</taxon>
    </lineage>
</organism>
<proteinExistence type="predicted"/>
<gene>
    <name evidence="1" type="ORF">E2562_025962</name>
</gene>
<evidence type="ECO:0000313" key="2">
    <source>
        <dbReference type="Proteomes" id="UP000479710"/>
    </source>
</evidence>
<name>A0A6G1EYS7_9ORYZ</name>
<accession>A0A6G1EYS7</accession>
<reference evidence="1 2" key="1">
    <citation type="submission" date="2019-11" db="EMBL/GenBank/DDBJ databases">
        <title>Whole genome sequence of Oryza granulata.</title>
        <authorList>
            <person name="Li W."/>
        </authorList>
    </citation>
    <scope>NUCLEOTIDE SEQUENCE [LARGE SCALE GENOMIC DNA]</scope>
    <source>
        <strain evidence="2">cv. Menghai</strain>
        <tissue evidence="1">Leaf</tissue>
    </source>
</reference>
<comment type="caution">
    <text evidence="1">The sequence shown here is derived from an EMBL/GenBank/DDBJ whole genome shotgun (WGS) entry which is preliminary data.</text>
</comment>
<protein>
    <submittedName>
        <fullName evidence="1">Uncharacterized protein</fullName>
    </submittedName>
</protein>
<sequence length="89" mass="10083">MWLAPGRLARSARSRVGLGPSAGHAAASDVNRILRMYPIGYPTDTILENFALDHICGWDALSSRWPCYRLTKNGLIQKFMFWINFTLIN</sequence>
<keyword evidence="2" id="KW-1185">Reference proteome</keyword>
<dbReference type="EMBL" id="SPHZ02000002">
    <property type="protein sequence ID" value="KAF0929828.1"/>
    <property type="molecule type" value="Genomic_DNA"/>
</dbReference>
<dbReference type="AlphaFoldDB" id="A0A6G1EYS7"/>
<evidence type="ECO:0000313" key="1">
    <source>
        <dbReference type="EMBL" id="KAF0929828.1"/>
    </source>
</evidence>
<dbReference type="Proteomes" id="UP000479710">
    <property type="component" value="Unassembled WGS sequence"/>
</dbReference>